<gene>
    <name evidence="1" type="ORF">K3G42_008972</name>
</gene>
<evidence type="ECO:0000313" key="1">
    <source>
        <dbReference type="EMBL" id="KAH8006576.1"/>
    </source>
</evidence>
<proteinExistence type="predicted"/>
<accession>A0ACB8FN44</accession>
<sequence length="108" mass="12680">MGWRDVWRGSKSQQLFAKGHHEQWVLDLSPALFCCTWQNWALVLSGRCRKYTHRLPTIFKRRSSETKVLPFLEEDFITLNFISVQVYQLNILQGWRNGCVSVAVQILP</sequence>
<protein>
    <submittedName>
        <fullName evidence="1">Uncharacterized protein</fullName>
    </submittedName>
</protein>
<keyword evidence="2" id="KW-1185">Reference proteome</keyword>
<evidence type="ECO:0000313" key="2">
    <source>
        <dbReference type="Proteomes" id="UP000827872"/>
    </source>
</evidence>
<organism evidence="1 2">
    <name type="scientific">Sphaerodactylus townsendi</name>
    <dbReference type="NCBI Taxonomy" id="933632"/>
    <lineage>
        <taxon>Eukaryota</taxon>
        <taxon>Metazoa</taxon>
        <taxon>Chordata</taxon>
        <taxon>Craniata</taxon>
        <taxon>Vertebrata</taxon>
        <taxon>Euteleostomi</taxon>
        <taxon>Lepidosauria</taxon>
        <taxon>Squamata</taxon>
        <taxon>Bifurcata</taxon>
        <taxon>Gekkota</taxon>
        <taxon>Sphaerodactylidae</taxon>
        <taxon>Sphaerodactylus</taxon>
    </lineage>
</organism>
<comment type="caution">
    <text evidence="1">The sequence shown here is derived from an EMBL/GenBank/DDBJ whole genome shotgun (WGS) entry which is preliminary data.</text>
</comment>
<name>A0ACB8FN44_9SAUR</name>
<dbReference type="EMBL" id="CM037619">
    <property type="protein sequence ID" value="KAH8006576.1"/>
    <property type="molecule type" value="Genomic_DNA"/>
</dbReference>
<dbReference type="Proteomes" id="UP000827872">
    <property type="component" value="Linkage Group LG06"/>
</dbReference>
<reference evidence="1" key="1">
    <citation type="submission" date="2021-08" db="EMBL/GenBank/DDBJ databases">
        <title>The first chromosome-level gecko genome reveals the dynamic sex chromosomes of Neotropical dwarf geckos (Sphaerodactylidae: Sphaerodactylus).</title>
        <authorList>
            <person name="Pinto B.J."/>
            <person name="Keating S.E."/>
            <person name="Gamble T."/>
        </authorList>
    </citation>
    <scope>NUCLEOTIDE SEQUENCE</scope>
    <source>
        <strain evidence="1">TG3544</strain>
    </source>
</reference>